<dbReference type="EMBL" id="JACJLV010000001">
    <property type="protein sequence ID" value="MBM6825547.1"/>
    <property type="molecule type" value="Genomic_DNA"/>
</dbReference>
<comment type="caution">
    <text evidence="1">The sequence shown here is derived from an EMBL/GenBank/DDBJ whole genome shotgun (WGS) entry which is preliminary data.</text>
</comment>
<sequence>MKKEVDFIAEFEKEEAELNSEKANPCPPTEEQYQKMKLGIELVELKQSQYQKRKNEKLWDLWTNTFYSIMCDTARIQGGRVTLEINEENLTGSLIYYGHGLIIDSLAGNRTCLAVMMDKAHEVSIDTVDGLLKITFLFHLYDKIKVADYSDEIKELAAQIYSPQYLEHLNLDDDEEFI</sequence>
<name>A0A938WZH9_9CLOT</name>
<keyword evidence="2" id="KW-1185">Reference proteome</keyword>
<dbReference type="RefSeq" id="WP_204907619.1">
    <property type="nucleotide sequence ID" value="NZ_JACJLV010000001.1"/>
</dbReference>
<gene>
    <name evidence="1" type="ORF">H6A13_00300</name>
</gene>
<protein>
    <submittedName>
        <fullName evidence="1">Uncharacterized protein</fullName>
    </submittedName>
</protein>
<dbReference type="AlphaFoldDB" id="A0A938WZH9"/>
<organism evidence="1 2">
    <name type="scientific">Mordavella massiliensis</name>
    <dbReference type="NCBI Taxonomy" id="1871024"/>
    <lineage>
        <taxon>Bacteria</taxon>
        <taxon>Bacillati</taxon>
        <taxon>Bacillota</taxon>
        <taxon>Clostridia</taxon>
        <taxon>Eubacteriales</taxon>
        <taxon>Clostridiaceae</taxon>
        <taxon>Mordavella</taxon>
    </lineage>
</organism>
<proteinExistence type="predicted"/>
<evidence type="ECO:0000313" key="2">
    <source>
        <dbReference type="Proteomes" id="UP000713880"/>
    </source>
</evidence>
<reference evidence="1" key="1">
    <citation type="submission" date="2020-08" db="EMBL/GenBank/DDBJ databases">
        <authorList>
            <person name="Cejkova D."/>
            <person name="Kubasova T."/>
            <person name="Jahodarova E."/>
            <person name="Rychlik I."/>
        </authorList>
    </citation>
    <scope>NUCLEOTIDE SEQUENCE</scope>
    <source>
        <strain evidence="1">An420c</strain>
    </source>
</reference>
<reference evidence="1" key="2">
    <citation type="journal article" date="2021" name="Sci. Rep.">
        <title>The distribution of antibiotic resistance genes in chicken gut microbiota commensals.</title>
        <authorList>
            <person name="Juricova H."/>
            <person name="Matiasovicova J."/>
            <person name="Kubasova T."/>
            <person name="Cejkova D."/>
            <person name="Rychlik I."/>
        </authorList>
    </citation>
    <scope>NUCLEOTIDE SEQUENCE</scope>
    <source>
        <strain evidence="1">An420c</strain>
    </source>
</reference>
<accession>A0A938WZH9</accession>
<dbReference type="Proteomes" id="UP000713880">
    <property type="component" value="Unassembled WGS sequence"/>
</dbReference>
<evidence type="ECO:0000313" key="1">
    <source>
        <dbReference type="EMBL" id="MBM6825547.1"/>
    </source>
</evidence>